<dbReference type="Proteomes" id="UP000184130">
    <property type="component" value="Unassembled WGS sequence"/>
</dbReference>
<evidence type="ECO:0000313" key="2">
    <source>
        <dbReference type="EMBL" id="SHK64291.1"/>
    </source>
</evidence>
<dbReference type="Pfam" id="PF14292">
    <property type="entry name" value="SusE"/>
    <property type="match status" value="1"/>
</dbReference>
<accession>A0A1M6U575</accession>
<dbReference type="PROSITE" id="PS51257">
    <property type="entry name" value="PROKAR_LIPOPROTEIN"/>
    <property type="match status" value="1"/>
</dbReference>
<dbReference type="InterPro" id="IPR025970">
    <property type="entry name" value="SusE"/>
</dbReference>
<dbReference type="EMBL" id="FRBD01000008">
    <property type="protein sequence ID" value="SHK64291.1"/>
    <property type="molecule type" value="Genomic_DNA"/>
</dbReference>
<evidence type="ECO:0000259" key="1">
    <source>
        <dbReference type="Pfam" id="PF14292"/>
    </source>
</evidence>
<reference evidence="2 3" key="1">
    <citation type="submission" date="2016-11" db="EMBL/GenBank/DDBJ databases">
        <authorList>
            <person name="Jaros S."/>
            <person name="Januszkiewicz K."/>
            <person name="Wedrychowicz H."/>
        </authorList>
    </citation>
    <scope>NUCLEOTIDE SEQUENCE [LARGE SCALE GENOMIC DNA]</scope>
    <source>
        <strain evidence="2 3">KHT3</strain>
    </source>
</reference>
<name>A0A1M6U575_XYLRU</name>
<dbReference type="Gene3D" id="2.60.40.3620">
    <property type="match status" value="1"/>
</dbReference>
<gene>
    <name evidence="2" type="ORF">SAMN05216463_10823</name>
</gene>
<dbReference type="AlphaFoldDB" id="A0A1M6U575"/>
<organism evidence="2 3">
    <name type="scientific">Xylanibacter ruminicola</name>
    <name type="common">Prevotella ruminicola</name>
    <dbReference type="NCBI Taxonomy" id="839"/>
    <lineage>
        <taxon>Bacteria</taxon>
        <taxon>Pseudomonadati</taxon>
        <taxon>Bacteroidota</taxon>
        <taxon>Bacteroidia</taxon>
        <taxon>Bacteroidales</taxon>
        <taxon>Prevotellaceae</taxon>
        <taxon>Xylanibacter</taxon>
    </lineage>
</organism>
<protein>
    <recommendedName>
        <fullName evidence="1">SusE outer membrane protein domain-containing protein</fullName>
    </recommendedName>
</protein>
<evidence type="ECO:0000313" key="3">
    <source>
        <dbReference type="Proteomes" id="UP000184130"/>
    </source>
</evidence>
<proteinExistence type="predicted"/>
<sequence>MKKYAITFCALCMGLLLGSCNKDPEYFTLETYPDEMHVKCSVEEIVLNKGVADQTAVTFTWDAATSPMSPTDLVTYKMCLYPSAQKDSRSEYIDLGTNLSYSLTHDELNTLMSQWVLPGQAISVTAQLLCNVHNEQRYIKPEESTVEFTVTGYEKYPPYLYMKITTDEGQQLSQRLEQRQLGTGIYEVTLDMNPCKFHFTTSDQDYPAYGMADGSDAEQMVYCTEGEISDFRFEGQGRRTVIVDTNNGFNDCRVLDIVQLPTPGLIWICGNGCSVGWNTNTSTGRLEMVGSAREPYYYAWTGDFNAGGEFKIGVGNGWGDPFFFAPDYNADPVTDHRLSTYRYQDNGGDVKWVPSVSGRYTLTLCLLATDMWTKFEPAE</sequence>
<feature type="domain" description="SusE outer membrane protein" evidence="1">
    <location>
        <begin position="23"/>
        <end position="127"/>
    </location>
</feature>
<dbReference type="RefSeq" id="WP_073207101.1">
    <property type="nucleotide sequence ID" value="NZ_FRBD01000008.1"/>
</dbReference>
<dbReference type="OrthoDB" id="1059157at2"/>